<dbReference type="CDD" id="cd11292">
    <property type="entry name" value="gelsolin_S3_like"/>
    <property type="match status" value="1"/>
</dbReference>
<dbReference type="CDD" id="cd11293">
    <property type="entry name" value="gelsolin_S4_like"/>
    <property type="match status" value="1"/>
</dbReference>
<dbReference type="PROSITE" id="PS51089">
    <property type="entry name" value="HP"/>
    <property type="match status" value="1"/>
</dbReference>
<dbReference type="CDD" id="cd11289">
    <property type="entry name" value="gelsolin_S2_like"/>
    <property type="match status" value="1"/>
</dbReference>
<keyword evidence="3" id="KW-0677">Repeat</keyword>
<dbReference type="GO" id="GO:0015629">
    <property type="term" value="C:actin cytoskeleton"/>
    <property type="evidence" value="ECO:0007669"/>
    <property type="project" value="TreeGrafter"/>
</dbReference>
<dbReference type="EMBL" id="CAIIXF020000009">
    <property type="protein sequence ID" value="CAH1793788.1"/>
    <property type="molecule type" value="Genomic_DNA"/>
</dbReference>
<keyword evidence="4" id="KW-0009">Actin-binding</keyword>
<evidence type="ECO:0000313" key="7">
    <source>
        <dbReference type="Proteomes" id="UP000749559"/>
    </source>
</evidence>
<gene>
    <name evidence="6" type="ORF">OFUS_LOCUS18591</name>
</gene>
<dbReference type="Gene3D" id="3.40.20.10">
    <property type="entry name" value="Severin"/>
    <property type="match status" value="6"/>
</dbReference>
<dbReference type="CDD" id="cd11291">
    <property type="entry name" value="gelsolin_S6_like"/>
    <property type="match status" value="1"/>
</dbReference>
<evidence type="ECO:0000256" key="1">
    <source>
        <dbReference type="ARBA" id="ARBA00008418"/>
    </source>
</evidence>
<dbReference type="SMART" id="SM00153">
    <property type="entry name" value="VHP"/>
    <property type="match status" value="1"/>
</dbReference>
<dbReference type="InterPro" id="IPR007122">
    <property type="entry name" value="Villin/Gelsolin"/>
</dbReference>
<accession>A0A8S4PKQ8</accession>
<dbReference type="Gene3D" id="1.10.950.10">
    <property type="entry name" value="Villin headpiece domain"/>
    <property type="match status" value="1"/>
</dbReference>
<evidence type="ECO:0000256" key="4">
    <source>
        <dbReference type="ARBA" id="ARBA00023203"/>
    </source>
</evidence>
<name>A0A8S4PKQ8_OWEFU</name>
<dbReference type="FunFam" id="3.40.20.10:FF:000001">
    <property type="entry name" value="Gelsolin"/>
    <property type="match status" value="1"/>
</dbReference>
<keyword evidence="2" id="KW-0117">Actin capping</keyword>
<dbReference type="PRINTS" id="PR00597">
    <property type="entry name" value="GELSOLIN"/>
</dbReference>
<proteinExistence type="inferred from homology"/>
<dbReference type="Pfam" id="PF02209">
    <property type="entry name" value="VHP"/>
    <property type="match status" value="1"/>
</dbReference>
<comment type="similarity">
    <text evidence="1">Belongs to the villin/gelsolin family.</text>
</comment>
<evidence type="ECO:0000256" key="2">
    <source>
        <dbReference type="ARBA" id="ARBA00022467"/>
    </source>
</evidence>
<dbReference type="CDD" id="cd11288">
    <property type="entry name" value="gelsolin_S5_like"/>
    <property type="match status" value="1"/>
</dbReference>
<dbReference type="SMART" id="SM00262">
    <property type="entry name" value="GEL"/>
    <property type="match status" value="5"/>
</dbReference>
<evidence type="ECO:0000256" key="3">
    <source>
        <dbReference type="ARBA" id="ARBA00022737"/>
    </source>
</evidence>
<comment type="caution">
    <text evidence="6">The sequence shown here is derived from an EMBL/GenBank/DDBJ whole genome shotgun (WGS) entry which is preliminary data.</text>
</comment>
<dbReference type="GO" id="GO:0051014">
    <property type="term" value="P:actin filament severing"/>
    <property type="evidence" value="ECO:0007669"/>
    <property type="project" value="TreeGrafter"/>
</dbReference>
<dbReference type="InterPro" id="IPR036886">
    <property type="entry name" value="Villin_headpiece_dom_sf"/>
</dbReference>
<organism evidence="6 7">
    <name type="scientific">Owenia fusiformis</name>
    <name type="common">Polychaete worm</name>
    <dbReference type="NCBI Taxonomy" id="6347"/>
    <lineage>
        <taxon>Eukaryota</taxon>
        <taxon>Metazoa</taxon>
        <taxon>Spiralia</taxon>
        <taxon>Lophotrochozoa</taxon>
        <taxon>Annelida</taxon>
        <taxon>Polychaeta</taxon>
        <taxon>Sedentaria</taxon>
        <taxon>Canalipalpata</taxon>
        <taxon>Sabellida</taxon>
        <taxon>Oweniida</taxon>
        <taxon>Oweniidae</taxon>
        <taxon>Owenia</taxon>
    </lineage>
</organism>
<dbReference type="InterPro" id="IPR007123">
    <property type="entry name" value="Gelsolin-like_dom"/>
</dbReference>
<dbReference type="GO" id="GO:0051016">
    <property type="term" value="P:barbed-end actin filament capping"/>
    <property type="evidence" value="ECO:0007669"/>
    <property type="project" value="TreeGrafter"/>
</dbReference>
<dbReference type="AlphaFoldDB" id="A0A8S4PKQ8"/>
<dbReference type="SUPFAM" id="SSF55753">
    <property type="entry name" value="Actin depolymerizing proteins"/>
    <property type="match status" value="6"/>
</dbReference>
<dbReference type="PANTHER" id="PTHR11977:SF123">
    <property type="entry name" value="GELSOLIN"/>
    <property type="match status" value="1"/>
</dbReference>
<dbReference type="SUPFAM" id="SSF47050">
    <property type="entry name" value="VHP, Villin headpiece domain"/>
    <property type="match status" value="1"/>
</dbReference>
<dbReference type="FunFam" id="3.40.20.10:FF:000005">
    <property type="entry name" value="Gelsolin"/>
    <property type="match status" value="1"/>
</dbReference>
<dbReference type="GO" id="GO:0051015">
    <property type="term" value="F:actin filament binding"/>
    <property type="evidence" value="ECO:0007669"/>
    <property type="project" value="InterPro"/>
</dbReference>
<dbReference type="InterPro" id="IPR029006">
    <property type="entry name" value="ADF-H/Gelsolin-like_dom_sf"/>
</dbReference>
<sequence length="744" mass="85185">MASSLMATPTSFYLQRAQELRPIQHREVQDHESKLFLSYYKAGIRYLKGGVKSGLSSVSDIKFKKKLLQVKGKRNVRVREVPCKCASLTKNDVFILDCGQEIWVWIGPNSNRMEKLKGTLAAKAIRDDRDGKAKIYVVEQNWESDKKFFEALGSKDKEIKAGDPDDRHNENERGPESQCCLYRCSFDDNLKIQVEEVAQRPLSKGMLNSNCCYVLDSGIGGVWVWTGKKCSIDFKKFVWKNTEEFLDYRGYPDWTPMTRVTDGGESPLFKQYFEIWQDDTDQKGLGDVSTVNQVAEQSDDNLDGADLHKMTRPATSEDYMPDDGSGEIKIYRIEGNDLEEIPKELHGIFFGGDCYIVAYMYKDESGKDKYIIYFWQGQRATTEDKAASALQTITLDDHLGGQALQIRVVMNKEPKHFLKLFHGRLVVFQIGQSKGFRSMKDHAAYNPTAMLFEIRGNEQDLTRALQVEDRAASLNSNSVFMLDTKDKTYVWVGKNANDSEKEMAQLCCEFIGEKEPEVIVEGEESFRFWDAIGGQEEYYKGPPIKDSNYIPPRLFHCSISSGKFTVEEIFDFQQQDLDEDDVMILDAYTEVFVWIGQNSAEVEKLGAYKTAIEYIESDPSGRTKDNTMIVVVRQGCEPPFFTGHFHGWDAEIWSKGLTWEQLVAQVGEENAGVSLVEEEVEKYFKPYSYKELLRSPPPEGVDPTCKEQYLSEEEFLEVFGMARADYEKMPKWKQINLKKSTKLF</sequence>
<evidence type="ECO:0000259" key="5">
    <source>
        <dbReference type="PROSITE" id="PS51089"/>
    </source>
</evidence>
<dbReference type="Proteomes" id="UP000749559">
    <property type="component" value="Unassembled WGS sequence"/>
</dbReference>
<dbReference type="GO" id="GO:0008154">
    <property type="term" value="P:actin polymerization or depolymerization"/>
    <property type="evidence" value="ECO:0007669"/>
    <property type="project" value="TreeGrafter"/>
</dbReference>
<keyword evidence="7" id="KW-1185">Reference proteome</keyword>
<dbReference type="Pfam" id="PF00626">
    <property type="entry name" value="Gelsolin"/>
    <property type="match status" value="5"/>
</dbReference>
<reference evidence="6" key="1">
    <citation type="submission" date="2022-03" db="EMBL/GenBank/DDBJ databases">
        <authorList>
            <person name="Martin C."/>
        </authorList>
    </citation>
    <scope>NUCLEOTIDE SEQUENCE</scope>
</reference>
<evidence type="ECO:0000313" key="6">
    <source>
        <dbReference type="EMBL" id="CAH1793788.1"/>
    </source>
</evidence>
<protein>
    <recommendedName>
        <fullName evidence="5">HP domain-containing protein</fullName>
    </recommendedName>
</protein>
<dbReference type="OrthoDB" id="6375767at2759"/>
<dbReference type="PANTHER" id="PTHR11977">
    <property type="entry name" value="VILLIN"/>
    <property type="match status" value="1"/>
</dbReference>
<dbReference type="GO" id="GO:0005737">
    <property type="term" value="C:cytoplasm"/>
    <property type="evidence" value="ECO:0007669"/>
    <property type="project" value="TreeGrafter"/>
</dbReference>
<feature type="domain" description="HP" evidence="5">
    <location>
        <begin position="681"/>
        <end position="744"/>
    </location>
</feature>
<dbReference type="GO" id="GO:0005546">
    <property type="term" value="F:phosphatidylinositol-4,5-bisphosphate binding"/>
    <property type="evidence" value="ECO:0007669"/>
    <property type="project" value="TreeGrafter"/>
</dbReference>
<dbReference type="InterPro" id="IPR003128">
    <property type="entry name" value="Villin_headpiece"/>
</dbReference>